<dbReference type="PANTHER" id="PTHR34818:SF1">
    <property type="entry name" value="PROTEIN BLI-3"/>
    <property type="match status" value="1"/>
</dbReference>
<accession>A0AA39GPI8</accession>
<organism evidence="2 3">
    <name type="scientific">Sarocladium strictum</name>
    <name type="common">Black bundle disease fungus</name>
    <name type="synonym">Acremonium strictum</name>
    <dbReference type="NCBI Taxonomy" id="5046"/>
    <lineage>
        <taxon>Eukaryota</taxon>
        <taxon>Fungi</taxon>
        <taxon>Dikarya</taxon>
        <taxon>Ascomycota</taxon>
        <taxon>Pezizomycotina</taxon>
        <taxon>Sordariomycetes</taxon>
        <taxon>Hypocreomycetidae</taxon>
        <taxon>Hypocreales</taxon>
        <taxon>Sarocladiaceae</taxon>
        <taxon>Sarocladium</taxon>
    </lineage>
</organism>
<feature type="domain" description="General stress protein FMN-binding split barrel" evidence="1">
    <location>
        <begin position="27"/>
        <end position="180"/>
    </location>
</feature>
<dbReference type="Gene3D" id="2.30.110.10">
    <property type="entry name" value="Electron Transport, Fmn-binding Protein, Chain A"/>
    <property type="match status" value="1"/>
</dbReference>
<dbReference type="InterPro" id="IPR052917">
    <property type="entry name" value="Stress-Dev_Protein"/>
</dbReference>
<name>A0AA39GPI8_SARSR</name>
<reference evidence="2" key="1">
    <citation type="submission" date="2022-10" db="EMBL/GenBank/DDBJ databases">
        <title>Determination and structural analysis of whole genome sequence of Sarocladium strictum F4-1.</title>
        <authorList>
            <person name="Hu L."/>
            <person name="Jiang Y."/>
        </authorList>
    </citation>
    <scope>NUCLEOTIDE SEQUENCE</scope>
    <source>
        <strain evidence="2">F4-1</strain>
    </source>
</reference>
<dbReference type="Pfam" id="PF16242">
    <property type="entry name" value="Pyrid_ox_like"/>
    <property type="match status" value="1"/>
</dbReference>
<gene>
    <name evidence="2" type="ORF">NLU13_0694</name>
</gene>
<keyword evidence="3" id="KW-1185">Reference proteome</keyword>
<sequence>MSTNTGDKPADPYKAVNAEEVSLDTKINDLVEFMKSCKFGMMTTKAADSDKLASRCMALAATEAGGVDLLFHTNTESGKVHDLKNDSHINMSFINGSGEWASVAGTATVETDRELVKKYYSPSLKAWVGDLGDGKHDGSENDPRIGIIRIKADTASYALTAKNIFSRVGEVVQGAITGQTAHVSKLREISESEITLWRSSH</sequence>
<protein>
    <recommendedName>
        <fullName evidence="1">General stress protein FMN-binding split barrel domain-containing protein</fullName>
    </recommendedName>
</protein>
<comment type="caution">
    <text evidence="2">The sequence shown here is derived from an EMBL/GenBank/DDBJ whole genome shotgun (WGS) entry which is preliminary data.</text>
</comment>
<dbReference type="SUPFAM" id="SSF50475">
    <property type="entry name" value="FMN-binding split barrel"/>
    <property type="match status" value="1"/>
</dbReference>
<evidence type="ECO:0000313" key="2">
    <source>
        <dbReference type="EMBL" id="KAK0391193.1"/>
    </source>
</evidence>
<dbReference type="InterPro" id="IPR038725">
    <property type="entry name" value="YdaG_split_barrel_FMN-bd"/>
</dbReference>
<dbReference type="InterPro" id="IPR012349">
    <property type="entry name" value="Split_barrel_FMN-bd"/>
</dbReference>
<evidence type="ECO:0000313" key="3">
    <source>
        <dbReference type="Proteomes" id="UP001175261"/>
    </source>
</evidence>
<dbReference type="AlphaFoldDB" id="A0AA39GPI8"/>
<dbReference type="Proteomes" id="UP001175261">
    <property type="component" value="Unassembled WGS sequence"/>
</dbReference>
<dbReference type="PANTHER" id="PTHR34818">
    <property type="entry name" value="PROTEIN BLI-3"/>
    <property type="match status" value="1"/>
</dbReference>
<evidence type="ECO:0000259" key="1">
    <source>
        <dbReference type="Pfam" id="PF16242"/>
    </source>
</evidence>
<proteinExistence type="predicted"/>
<dbReference type="EMBL" id="JAPDFR010000001">
    <property type="protein sequence ID" value="KAK0391193.1"/>
    <property type="molecule type" value="Genomic_DNA"/>
</dbReference>